<gene>
    <name evidence="1" type="ORF">METZ01_LOCUS378462</name>
</gene>
<evidence type="ECO:0000313" key="1">
    <source>
        <dbReference type="EMBL" id="SVD25608.1"/>
    </source>
</evidence>
<reference evidence="1" key="1">
    <citation type="submission" date="2018-05" db="EMBL/GenBank/DDBJ databases">
        <authorList>
            <person name="Lanie J.A."/>
            <person name="Ng W.-L."/>
            <person name="Kazmierczak K.M."/>
            <person name="Andrzejewski T.M."/>
            <person name="Davidsen T.M."/>
            <person name="Wayne K.J."/>
            <person name="Tettelin H."/>
            <person name="Glass J.I."/>
            <person name="Rusch D."/>
            <person name="Podicherti R."/>
            <person name="Tsui H.-C.T."/>
            <person name="Winkler M.E."/>
        </authorList>
    </citation>
    <scope>NUCLEOTIDE SEQUENCE</scope>
</reference>
<accession>A0A382TVZ5</accession>
<organism evidence="1">
    <name type="scientific">marine metagenome</name>
    <dbReference type="NCBI Taxonomy" id="408172"/>
    <lineage>
        <taxon>unclassified sequences</taxon>
        <taxon>metagenomes</taxon>
        <taxon>ecological metagenomes</taxon>
    </lineage>
</organism>
<sequence length="44" mass="4894">MCPDLCQAACIQLRPVTDGLSEEVHDFSLLLIRKCNEDVVMSSL</sequence>
<proteinExistence type="predicted"/>
<dbReference type="AlphaFoldDB" id="A0A382TVZ5"/>
<feature type="non-terminal residue" evidence="1">
    <location>
        <position position="44"/>
    </location>
</feature>
<protein>
    <submittedName>
        <fullName evidence="1">Uncharacterized protein</fullName>
    </submittedName>
</protein>
<name>A0A382TVZ5_9ZZZZ</name>
<dbReference type="EMBL" id="UINC01139201">
    <property type="protein sequence ID" value="SVD25608.1"/>
    <property type="molecule type" value="Genomic_DNA"/>
</dbReference>